<dbReference type="AlphaFoldDB" id="A0AA46PRF0"/>
<dbReference type="Pfam" id="PF13530">
    <property type="entry name" value="SCP2_2"/>
    <property type="match status" value="1"/>
</dbReference>
<evidence type="ECO:0000256" key="1">
    <source>
        <dbReference type="ARBA" id="ARBA00009213"/>
    </source>
</evidence>
<feature type="active site" description="Proton acceptor; via carboxylate" evidence="5">
    <location>
        <position position="419"/>
    </location>
</feature>
<evidence type="ECO:0000313" key="7">
    <source>
        <dbReference type="EMBL" id="UYF95722.1"/>
    </source>
</evidence>
<dbReference type="Pfam" id="PF17668">
    <property type="entry name" value="Acetyltransf_17"/>
    <property type="match status" value="1"/>
</dbReference>
<dbReference type="EMBL" id="CP106982">
    <property type="protein sequence ID" value="UYF95722.1"/>
    <property type="molecule type" value="Genomic_DNA"/>
</dbReference>
<dbReference type="InterPro" id="IPR036527">
    <property type="entry name" value="SCP2_sterol-bd_dom_sf"/>
</dbReference>
<dbReference type="InterPro" id="IPR000182">
    <property type="entry name" value="GNAT_dom"/>
</dbReference>
<dbReference type="GO" id="GO:0034069">
    <property type="term" value="F:aminoglycoside N-acetyltransferase activity"/>
    <property type="evidence" value="ECO:0007669"/>
    <property type="project" value="TreeGrafter"/>
</dbReference>
<dbReference type="Pfam" id="PF13527">
    <property type="entry name" value="Acetyltransf_9"/>
    <property type="match status" value="1"/>
</dbReference>
<keyword evidence="3 5" id="KW-0808">Transferase</keyword>
<evidence type="ECO:0000256" key="5">
    <source>
        <dbReference type="HAMAP-Rule" id="MF_01812"/>
    </source>
</evidence>
<feature type="active site" description="Proton donor" evidence="5">
    <location>
        <position position="135"/>
    </location>
</feature>
<dbReference type="PANTHER" id="PTHR37817:SF1">
    <property type="entry name" value="N-ACETYLTRANSFERASE EIS"/>
    <property type="match status" value="1"/>
</dbReference>
<dbReference type="InterPro" id="IPR041380">
    <property type="entry name" value="Acetyltransf_17"/>
</dbReference>
<dbReference type="GeneID" id="83620387"/>
<organism evidence="7 8">
    <name type="scientific">Rhodococcus aetherivorans</name>
    <dbReference type="NCBI Taxonomy" id="191292"/>
    <lineage>
        <taxon>Bacteria</taxon>
        <taxon>Bacillati</taxon>
        <taxon>Actinomycetota</taxon>
        <taxon>Actinomycetes</taxon>
        <taxon>Mycobacteriales</taxon>
        <taxon>Nocardiaceae</taxon>
        <taxon>Rhodococcus</taxon>
    </lineage>
</organism>
<comment type="subunit">
    <text evidence="5">Homohexamer; trimer of dimers.</text>
</comment>
<dbReference type="Gene3D" id="3.40.630.30">
    <property type="match status" value="2"/>
</dbReference>
<feature type="binding site" evidence="5">
    <location>
        <begin position="102"/>
        <end position="107"/>
    </location>
    <ligand>
        <name>acetyl-CoA</name>
        <dbReference type="ChEBI" id="CHEBI:57288"/>
    </ligand>
</feature>
<feature type="binding site" evidence="5">
    <location>
        <begin position="130"/>
        <end position="131"/>
    </location>
    <ligand>
        <name>acetyl-CoA</name>
        <dbReference type="ChEBI" id="CHEBI:57288"/>
    </ligand>
</feature>
<comment type="similarity">
    <text evidence="1 5">Belongs to the acetyltransferase Eis family.</text>
</comment>
<evidence type="ECO:0000259" key="6">
    <source>
        <dbReference type="PROSITE" id="PS51186"/>
    </source>
</evidence>
<dbReference type="NCBIfam" id="NF002367">
    <property type="entry name" value="PRK01346.1-4"/>
    <property type="match status" value="1"/>
</dbReference>
<evidence type="ECO:0000256" key="2">
    <source>
        <dbReference type="ARBA" id="ARBA00022488"/>
    </source>
</evidence>
<name>A0AA46PRF0_9NOCA</name>
<dbReference type="RefSeq" id="WP_006945384.1">
    <property type="nucleotide sequence ID" value="NZ_CAVJ010000231.1"/>
</dbReference>
<dbReference type="InterPro" id="IPR022902">
    <property type="entry name" value="NAcTrfase_Eis"/>
</dbReference>
<evidence type="ECO:0000256" key="4">
    <source>
        <dbReference type="ARBA" id="ARBA00023315"/>
    </source>
</evidence>
<keyword evidence="4 5" id="KW-0012">Acyltransferase</keyword>
<feature type="binding site" evidence="5">
    <location>
        <begin position="94"/>
        <end position="96"/>
    </location>
    <ligand>
        <name>acetyl-CoA</name>
        <dbReference type="ChEBI" id="CHEBI:57288"/>
    </ligand>
</feature>
<evidence type="ECO:0000313" key="8">
    <source>
        <dbReference type="Proteomes" id="UP001163947"/>
    </source>
</evidence>
<dbReference type="InterPro" id="IPR051554">
    <property type="entry name" value="Acetyltransferase_Eis"/>
</dbReference>
<dbReference type="Gene3D" id="3.30.1050.10">
    <property type="entry name" value="SCP2 sterol-binding domain"/>
    <property type="match status" value="1"/>
</dbReference>
<feature type="domain" description="N-acetyltransferase" evidence="6">
    <location>
        <begin position="13"/>
        <end position="165"/>
    </location>
</feature>
<evidence type="ECO:0000256" key="3">
    <source>
        <dbReference type="ARBA" id="ARBA00022679"/>
    </source>
</evidence>
<dbReference type="InterPro" id="IPR016181">
    <property type="entry name" value="Acyl_CoA_acyltransferase"/>
</dbReference>
<dbReference type="HAMAP" id="MF_01812">
    <property type="entry name" value="Eis"/>
    <property type="match status" value="1"/>
</dbReference>
<dbReference type="SUPFAM" id="SSF55718">
    <property type="entry name" value="SCP-like"/>
    <property type="match status" value="1"/>
</dbReference>
<protein>
    <submittedName>
        <fullName evidence="7">GNAT family N-acetyltransferase</fullName>
    </submittedName>
</protein>
<keyword evidence="2" id="KW-1036">Host cytoplasmic vesicle</keyword>
<dbReference type="PANTHER" id="PTHR37817">
    <property type="entry name" value="N-ACETYLTRANSFERASE EIS"/>
    <property type="match status" value="1"/>
</dbReference>
<dbReference type="Proteomes" id="UP001163947">
    <property type="component" value="Chromosome"/>
</dbReference>
<dbReference type="CDD" id="cd04301">
    <property type="entry name" value="NAT_SF"/>
    <property type="match status" value="1"/>
</dbReference>
<dbReference type="GO" id="GO:0030649">
    <property type="term" value="P:aminoglycoside antibiotic catabolic process"/>
    <property type="evidence" value="ECO:0007669"/>
    <property type="project" value="TreeGrafter"/>
</dbReference>
<accession>A0AA46PRF0</accession>
<proteinExistence type="inferred from homology"/>
<dbReference type="PROSITE" id="PS51186">
    <property type="entry name" value="GNAT"/>
    <property type="match status" value="1"/>
</dbReference>
<dbReference type="SUPFAM" id="SSF55729">
    <property type="entry name" value="Acyl-CoA N-acyltransferases (Nat)"/>
    <property type="match status" value="1"/>
</dbReference>
<dbReference type="InterPro" id="IPR025559">
    <property type="entry name" value="Eis_dom"/>
</dbReference>
<gene>
    <name evidence="7" type="ORF">OCS65_08180</name>
</gene>
<sequence>MPPQPTDHSGLKVDIRVLVDEQDLTGAFDVFRTAMVGLPSFDPLPPGTVGKIFEPGRTLGAYVAGQLVGTVDSAASSLTLPGGRTVAHAAVTHVGVLPTHTRRGIVSRLLQRQLGDARAGGEVVATLRASEATIYGRYGYGIASRAAAVEVDTRRGALRSDAPAGDRVRLVDPAGAWDVLPGIHARNADPRPGAITRPPVWWAAQEMRAATAQGPAYVALAGSEGSETGFVRYHPIGTEAWFGGTERTVVVDDLHAPSRDTFVGIVRFLWNLDLVDRIIFPTLPVDSSLPWLLTDPRGARTTGLRDETWLRILDVGTALGARAYAGGETLVIGVHDHLLPANTGTYRVSGGDVETVAHRIEPDVDLETDVATLSGALLGGVRWHQLAASGTVRARSAGAIASADRSFGTDLAAFAGTNF</sequence>
<reference evidence="7" key="1">
    <citation type="submission" date="2022-09" db="EMBL/GenBank/DDBJ databases">
        <title>The genome sequence of Rhodococcus aetherivorans N1.</title>
        <authorList>
            <person name="Jiang W."/>
        </authorList>
    </citation>
    <scope>NUCLEOTIDE SEQUENCE</scope>
    <source>
        <strain evidence="7">N1</strain>
    </source>
</reference>